<organism evidence="1 2">
    <name type="scientific">Bifidobacterium bifidum</name>
    <dbReference type="NCBI Taxonomy" id="1681"/>
    <lineage>
        <taxon>Bacteria</taxon>
        <taxon>Bacillati</taxon>
        <taxon>Actinomycetota</taxon>
        <taxon>Actinomycetes</taxon>
        <taxon>Bifidobacteriales</taxon>
        <taxon>Bifidobacteriaceae</taxon>
        <taxon>Bifidobacterium</taxon>
    </lineage>
</organism>
<sequence length="58" mass="6754">MCIEQMFCIMWMGRLDTISRTTCQFGAGAFGMCFRYVMRGERARGGPFRVRFGEERTT</sequence>
<name>A0A133KME3_BIFBI</name>
<reference evidence="1 2" key="1">
    <citation type="submission" date="2016-01" db="EMBL/GenBank/DDBJ databases">
        <authorList>
            <person name="Oliw E.H."/>
        </authorList>
    </citation>
    <scope>NUCLEOTIDE SEQUENCE [LARGE SCALE GENOMIC DNA]</scope>
    <source>
        <strain evidence="1 2">MJR8628B</strain>
    </source>
</reference>
<protein>
    <submittedName>
        <fullName evidence="1">Uncharacterized protein</fullName>
    </submittedName>
</protein>
<accession>A0A133KME3</accession>
<dbReference type="AlphaFoldDB" id="A0A133KME3"/>
<comment type="caution">
    <text evidence="1">The sequence shown here is derived from an EMBL/GenBank/DDBJ whole genome shotgun (WGS) entry which is preliminary data.</text>
</comment>
<dbReference type="EMBL" id="LRPO01000043">
    <property type="protein sequence ID" value="KWZ80638.1"/>
    <property type="molecule type" value="Genomic_DNA"/>
</dbReference>
<dbReference type="Proteomes" id="UP000070092">
    <property type="component" value="Unassembled WGS sequence"/>
</dbReference>
<dbReference type="PATRIC" id="fig|1681.53.peg.1607"/>
<evidence type="ECO:0000313" key="1">
    <source>
        <dbReference type="EMBL" id="KWZ80638.1"/>
    </source>
</evidence>
<proteinExistence type="predicted"/>
<gene>
    <name evidence="1" type="ORF">HMPREF3196_01636</name>
</gene>
<evidence type="ECO:0000313" key="2">
    <source>
        <dbReference type="Proteomes" id="UP000070092"/>
    </source>
</evidence>